<evidence type="ECO:0000256" key="4">
    <source>
        <dbReference type="ARBA" id="ARBA00023157"/>
    </source>
</evidence>
<evidence type="ECO:0000256" key="2">
    <source>
        <dbReference type="ARBA" id="ARBA00022525"/>
    </source>
</evidence>
<feature type="chain" id="PRO_5004063240" evidence="5">
    <location>
        <begin position="21"/>
        <end position="81"/>
    </location>
</feature>
<feature type="signal peptide" evidence="5">
    <location>
        <begin position="1"/>
        <end position="20"/>
    </location>
</feature>
<dbReference type="PROSITE" id="PS51257">
    <property type="entry name" value="PROKAR_LIPOPROTEIN"/>
    <property type="match status" value="1"/>
</dbReference>
<dbReference type="InterPro" id="IPR011696">
    <property type="entry name" value="Huwentoxin-1"/>
</dbReference>
<evidence type="ECO:0000256" key="5">
    <source>
        <dbReference type="SAM" id="SignalP"/>
    </source>
</evidence>
<dbReference type="ArachnoServer" id="AS001910">
    <property type="toxin name" value="omega-theraphotoxin-Gr2a"/>
</dbReference>
<dbReference type="Pfam" id="PF07740">
    <property type="entry name" value="Toxin_12"/>
    <property type="match status" value="1"/>
</dbReference>
<dbReference type="GO" id="GO:0090729">
    <property type="term" value="F:toxin activity"/>
    <property type="evidence" value="ECO:0007669"/>
    <property type="project" value="UniProtKB-KW"/>
</dbReference>
<dbReference type="PROSITE" id="PS60021">
    <property type="entry name" value="HWTX_1"/>
    <property type="match status" value="1"/>
</dbReference>
<name>M5AWU2_GRARO</name>
<keyword evidence="4" id="KW-1015">Disulfide bond</keyword>
<keyword evidence="2" id="KW-0964">Secreted</keyword>
<evidence type="ECO:0000256" key="1">
    <source>
        <dbReference type="ARBA" id="ARBA00004613"/>
    </source>
</evidence>
<accession>M5AWU2</accession>
<sequence length="81" mass="9265">MKTSVVFIAGLALLSVACYASELKEQSSINEVLSTIFHFEQPEERDCLGFMRKCIPDNDKCCRPNLVCSRTHKWCKYVFGK</sequence>
<dbReference type="EMBL" id="AB201017">
    <property type="protein sequence ID" value="BAN13513.1"/>
    <property type="molecule type" value="mRNA"/>
</dbReference>
<reference evidence="6" key="1">
    <citation type="submission" date="2005-01" db="EMBL/GenBank/DDBJ databases">
        <title>Grammostola spatulata venom gland cDNA.</title>
        <authorList>
            <person name="Kimura T."/>
            <person name="Kubo T."/>
        </authorList>
    </citation>
    <scope>NUCLEOTIDE SEQUENCE</scope>
    <source>
        <tissue evidence="6">Venom gland</tissue>
    </source>
</reference>
<keyword evidence="3" id="KW-0800">Toxin</keyword>
<evidence type="ECO:0000256" key="3">
    <source>
        <dbReference type="ARBA" id="ARBA00022656"/>
    </source>
</evidence>
<organism evidence="6">
    <name type="scientific">Grammostola rosea</name>
    <name type="common">Chilean rose tarantula</name>
    <name type="synonym">Grammostola spatulata</name>
    <dbReference type="NCBI Taxonomy" id="432528"/>
    <lineage>
        <taxon>Eukaryota</taxon>
        <taxon>Metazoa</taxon>
        <taxon>Ecdysozoa</taxon>
        <taxon>Arthropoda</taxon>
        <taxon>Chelicerata</taxon>
        <taxon>Arachnida</taxon>
        <taxon>Araneae</taxon>
        <taxon>Mygalomorphae</taxon>
        <taxon>Avicularoidea</taxon>
        <taxon>Theraphosidae</taxon>
        <taxon>Grammostola</taxon>
    </lineage>
</organism>
<evidence type="ECO:0000313" key="6">
    <source>
        <dbReference type="EMBL" id="BAN13513.1"/>
    </source>
</evidence>
<protein>
    <submittedName>
        <fullName evidence="6">GTx1-15-2</fullName>
    </submittedName>
</protein>
<dbReference type="AlphaFoldDB" id="M5AWU2"/>
<dbReference type="InterPro" id="IPR013140">
    <property type="entry name" value="Huwentoxin_CS1"/>
</dbReference>
<dbReference type="GO" id="GO:0005576">
    <property type="term" value="C:extracellular region"/>
    <property type="evidence" value="ECO:0007669"/>
    <property type="project" value="UniProtKB-SubCell"/>
</dbReference>
<proteinExistence type="evidence at transcript level"/>
<comment type="subcellular location">
    <subcellularLocation>
        <location evidence="1">Secreted</location>
    </subcellularLocation>
</comment>
<keyword evidence="5" id="KW-0732">Signal</keyword>
<dbReference type="SUPFAM" id="SSF57059">
    <property type="entry name" value="omega toxin-like"/>
    <property type="match status" value="1"/>
</dbReference>
<dbReference type="GO" id="GO:0008200">
    <property type="term" value="F:ion channel inhibitor activity"/>
    <property type="evidence" value="ECO:0007669"/>
    <property type="project" value="InterPro"/>
</dbReference>